<feature type="compositionally biased region" description="Basic and acidic residues" evidence="1">
    <location>
        <begin position="640"/>
        <end position="649"/>
    </location>
</feature>
<feature type="transmembrane region" description="Helical" evidence="2">
    <location>
        <begin position="449"/>
        <end position="467"/>
    </location>
</feature>
<reference evidence="3 4" key="1">
    <citation type="submission" date="2019-02" db="EMBL/GenBank/DDBJ databases">
        <title>Deep-cultivation of Planctomycetes and their phenomic and genomic characterization uncovers novel biology.</title>
        <authorList>
            <person name="Wiegand S."/>
            <person name="Jogler M."/>
            <person name="Boedeker C."/>
            <person name="Pinto D."/>
            <person name="Vollmers J."/>
            <person name="Rivas-Marin E."/>
            <person name="Kohn T."/>
            <person name="Peeters S.H."/>
            <person name="Heuer A."/>
            <person name="Rast P."/>
            <person name="Oberbeckmann S."/>
            <person name="Bunk B."/>
            <person name="Jeske O."/>
            <person name="Meyerdierks A."/>
            <person name="Storesund J.E."/>
            <person name="Kallscheuer N."/>
            <person name="Luecker S."/>
            <person name="Lage O.M."/>
            <person name="Pohl T."/>
            <person name="Merkel B.J."/>
            <person name="Hornburger P."/>
            <person name="Mueller R.-W."/>
            <person name="Bruemmer F."/>
            <person name="Labrenz M."/>
            <person name="Spormann A.M."/>
            <person name="Op den Camp H."/>
            <person name="Overmann J."/>
            <person name="Amann R."/>
            <person name="Jetten M.S.M."/>
            <person name="Mascher T."/>
            <person name="Medema M.H."/>
            <person name="Devos D.P."/>
            <person name="Kaster A.-K."/>
            <person name="Ovreas L."/>
            <person name="Rohde M."/>
            <person name="Galperin M.Y."/>
            <person name="Jogler C."/>
        </authorList>
    </citation>
    <scope>NUCLEOTIDE SEQUENCE [LARGE SCALE GENOMIC DNA]</scope>
    <source>
        <strain evidence="3 4">Pan241w</strain>
    </source>
</reference>
<dbReference type="AlphaFoldDB" id="A0A517RIT2"/>
<dbReference type="RefSeq" id="WP_145218716.1">
    <property type="nucleotide sequence ID" value="NZ_CP036269.1"/>
</dbReference>
<dbReference type="EMBL" id="CP036269">
    <property type="protein sequence ID" value="QDT43785.1"/>
    <property type="molecule type" value="Genomic_DNA"/>
</dbReference>
<dbReference type="KEGG" id="gaz:Pan241w_38890"/>
<keyword evidence="2" id="KW-0472">Membrane</keyword>
<evidence type="ECO:0000256" key="2">
    <source>
        <dbReference type="SAM" id="Phobius"/>
    </source>
</evidence>
<evidence type="ECO:0000313" key="3">
    <source>
        <dbReference type="EMBL" id="QDT43785.1"/>
    </source>
</evidence>
<organism evidence="3 4">
    <name type="scientific">Gimesia alba</name>
    <dbReference type="NCBI Taxonomy" id="2527973"/>
    <lineage>
        <taxon>Bacteria</taxon>
        <taxon>Pseudomonadati</taxon>
        <taxon>Planctomycetota</taxon>
        <taxon>Planctomycetia</taxon>
        <taxon>Planctomycetales</taxon>
        <taxon>Planctomycetaceae</taxon>
        <taxon>Gimesia</taxon>
    </lineage>
</organism>
<dbReference type="Proteomes" id="UP000317171">
    <property type="component" value="Chromosome"/>
</dbReference>
<keyword evidence="2" id="KW-0812">Transmembrane</keyword>
<dbReference type="OrthoDB" id="277040at2"/>
<gene>
    <name evidence="3" type="ORF">Pan241w_38890</name>
</gene>
<proteinExistence type="predicted"/>
<evidence type="ECO:0000256" key="1">
    <source>
        <dbReference type="SAM" id="MobiDB-lite"/>
    </source>
</evidence>
<name>A0A517RIT2_9PLAN</name>
<feature type="transmembrane region" description="Helical" evidence="2">
    <location>
        <begin position="418"/>
        <end position="440"/>
    </location>
</feature>
<feature type="region of interest" description="Disordered" evidence="1">
    <location>
        <begin position="628"/>
        <end position="655"/>
    </location>
</feature>
<accession>A0A517RIT2</accession>
<evidence type="ECO:0000313" key="4">
    <source>
        <dbReference type="Proteomes" id="UP000317171"/>
    </source>
</evidence>
<keyword evidence="4" id="KW-1185">Reference proteome</keyword>
<protein>
    <submittedName>
        <fullName evidence="3">Uncharacterized protein</fullName>
    </submittedName>
</protein>
<sequence length="655" mass="74671">MTPRVVALTCHSKKPRGCTYKQRSNIRLVLLSCLTLLCCLGIPKIGEAHPISVSQENVYVTRDKVMLSMQIYVEDLYFFQKLEPDKENIVSADKIKKAIEQHKQFLLDRLIVRDINGEKLKGKVVSVDDSSIKPQGVAMSDLMLFTLVFQIEYPLAKPPEFLTFSQQLVDSNAGFPAMVQFNLKQEGSETPYAVSMKPREPQTIRFNWDSPPLAPDASEADWQKWLKDRREETLGITSYGTIYSFLYIEDFEVRHEILIPLATLESFFTLERKEDDFLSVSEQEASREQIEQFFAKANPIEIDGIEVKPVISRLDFYSLDFRDFAKPAEKKRVSTANARVGIILNYSTKGTPEKVKVTWDMFNRSVWSVESVCFAFDQSYRPVFSKLERSSVFEWVNPGRKVSLDVNPVAVSLQPRSLWSIPLVSVIGFLLCFCVALSLFRKTPSHRNTLVLLAVLFVASLLCWPLSRVTFANPLEPIPKVPADKAEAVFKTLHKNIYRSFDYHTESDVYDALAKSADGSFLETLYLQINQSLKMQEQGGAVARVTDVQWETVQPETELAPENQSTRDERSFAVKTTWTVAGTVEHWGHIHTRTNQYQAIFYLEPVDDVWKLTGMNLLDEQRLPFKTRVREVNTEDATTPEDKSPETKSADSSSS</sequence>
<keyword evidence="2" id="KW-1133">Transmembrane helix</keyword>